<feature type="transmembrane region" description="Helical" evidence="6">
    <location>
        <begin position="45"/>
        <end position="63"/>
    </location>
</feature>
<accession>A0A058Z9C7</accession>
<sequence>MSAHTILVWVAFPFFLLSLGISFWSIRTHIKQYQQPRFQRLISRILIMIPIFATVAWVSLLFYNAGRYIFIFRDCYQAFVVATFFLLTEEYLGGVDQILDFFSKKEPIPQRKILCIERKPINLAADPRRSFMKVKRGVLQFAVAMPVIGLLTLVLDIFSILEPYDWSPSNAYLYLNIAQVIIVIVSMLSMHKLLNYLEDEIKLLGTDARIGAKFWCVKVTIFATFLQSIVISLIFFLAGANPEDVTPSTIQNFLLAIEYSIMAAIQMRFFPAREFLVEHGARLTSKQALRDILWPTDFMQETKRTFTSSNHSDVIDGVAPAETSEYIVSPTMSFEETSDRAPLLQSAEPAYGGTATSSPVATGDSHE</sequence>
<comment type="subcellular location">
    <subcellularLocation>
        <location evidence="1">Membrane</location>
        <topology evidence="1">Multi-pass membrane protein</topology>
    </subcellularLocation>
</comment>
<feature type="transmembrane region" description="Helical" evidence="6">
    <location>
        <begin position="215"/>
        <end position="238"/>
    </location>
</feature>
<keyword evidence="4 6" id="KW-0472">Membrane</keyword>
<gene>
    <name evidence="7" type="ORF">H696_03064</name>
</gene>
<dbReference type="PANTHER" id="PTHR23423">
    <property type="entry name" value="ORGANIC SOLUTE TRANSPORTER-RELATED"/>
    <property type="match status" value="1"/>
</dbReference>
<keyword evidence="3 6" id="KW-1133">Transmembrane helix</keyword>
<proteinExistence type="predicted"/>
<dbReference type="AlphaFoldDB" id="A0A058Z9C7"/>
<dbReference type="eggNOG" id="KOG2641">
    <property type="taxonomic scope" value="Eukaryota"/>
</dbReference>
<dbReference type="Proteomes" id="UP000030693">
    <property type="component" value="Unassembled WGS sequence"/>
</dbReference>
<feature type="region of interest" description="Disordered" evidence="5">
    <location>
        <begin position="337"/>
        <end position="367"/>
    </location>
</feature>
<dbReference type="STRING" id="691883.A0A058Z9C7"/>
<dbReference type="EMBL" id="KB932204">
    <property type="protein sequence ID" value="KCV70711.1"/>
    <property type="molecule type" value="Genomic_DNA"/>
</dbReference>
<dbReference type="SMART" id="SM01417">
    <property type="entry name" value="Solute_trans_a"/>
    <property type="match status" value="1"/>
</dbReference>
<evidence type="ECO:0000256" key="3">
    <source>
        <dbReference type="ARBA" id="ARBA00022989"/>
    </source>
</evidence>
<evidence type="ECO:0000256" key="5">
    <source>
        <dbReference type="SAM" id="MobiDB-lite"/>
    </source>
</evidence>
<feature type="transmembrane region" description="Helical" evidence="6">
    <location>
        <begin position="250"/>
        <end position="270"/>
    </location>
</feature>
<evidence type="ECO:0000256" key="2">
    <source>
        <dbReference type="ARBA" id="ARBA00022692"/>
    </source>
</evidence>
<evidence type="ECO:0000256" key="4">
    <source>
        <dbReference type="ARBA" id="ARBA00023136"/>
    </source>
</evidence>
<dbReference type="GO" id="GO:0016020">
    <property type="term" value="C:membrane"/>
    <property type="evidence" value="ECO:0007669"/>
    <property type="project" value="UniProtKB-SubCell"/>
</dbReference>
<reference evidence="7" key="1">
    <citation type="submission" date="2013-04" db="EMBL/GenBank/DDBJ databases">
        <title>The Genome Sequence of Fonticula alba ATCC 38817.</title>
        <authorList>
            <consortium name="The Broad Institute Genomics Platform"/>
            <person name="Russ C."/>
            <person name="Cuomo C."/>
            <person name="Burger G."/>
            <person name="Gray M.W."/>
            <person name="Holland P.W.H."/>
            <person name="King N."/>
            <person name="Lang F.B.F."/>
            <person name="Roger A.J."/>
            <person name="Ruiz-Trillo I."/>
            <person name="Brown M."/>
            <person name="Walker B."/>
            <person name="Young S."/>
            <person name="Zeng Q."/>
            <person name="Gargeya S."/>
            <person name="Fitzgerald M."/>
            <person name="Haas B."/>
            <person name="Abouelleil A."/>
            <person name="Allen A.W."/>
            <person name="Alvarado L."/>
            <person name="Arachchi H.M."/>
            <person name="Berlin A.M."/>
            <person name="Chapman S.B."/>
            <person name="Gainer-Dewar J."/>
            <person name="Goldberg J."/>
            <person name="Griggs A."/>
            <person name="Gujja S."/>
            <person name="Hansen M."/>
            <person name="Howarth C."/>
            <person name="Imamovic A."/>
            <person name="Ireland A."/>
            <person name="Larimer J."/>
            <person name="McCowan C."/>
            <person name="Murphy C."/>
            <person name="Pearson M."/>
            <person name="Poon T.W."/>
            <person name="Priest M."/>
            <person name="Roberts A."/>
            <person name="Saif S."/>
            <person name="Shea T."/>
            <person name="Sisk P."/>
            <person name="Sykes S."/>
            <person name="Wortman J."/>
            <person name="Nusbaum C."/>
            <person name="Birren B."/>
        </authorList>
    </citation>
    <scope>NUCLEOTIDE SEQUENCE [LARGE SCALE GENOMIC DNA]</scope>
    <source>
        <strain evidence="7">ATCC 38817</strain>
    </source>
</reference>
<dbReference type="Pfam" id="PF03619">
    <property type="entry name" value="Solute_trans_a"/>
    <property type="match status" value="1"/>
</dbReference>
<name>A0A058Z9C7_FONAL</name>
<dbReference type="RefSeq" id="XP_009495227.1">
    <property type="nucleotide sequence ID" value="XM_009496952.1"/>
</dbReference>
<evidence type="ECO:0000313" key="7">
    <source>
        <dbReference type="EMBL" id="KCV70711.1"/>
    </source>
</evidence>
<feature type="transmembrane region" description="Helical" evidence="6">
    <location>
        <begin position="138"/>
        <end position="161"/>
    </location>
</feature>
<keyword evidence="8" id="KW-1185">Reference proteome</keyword>
<keyword evidence="2 6" id="KW-0812">Transmembrane</keyword>
<dbReference type="OMA" id="IIKPIMA"/>
<protein>
    <submittedName>
        <fullName evidence="7">Uncharacterized protein</fullName>
    </submittedName>
</protein>
<dbReference type="InterPro" id="IPR005178">
    <property type="entry name" value="Ostalpha/TMEM184C"/>
</dbReference>
<dbReference type="OrthoDB" id="5348404at2759"/>
<evidence type="ECO:0000313" key="8">
    <source>
        <dbReference type="Proteomes" id="UP000030693"/>
    </source>
</evidence>
<feature type="transmembrane region" description="Helical" evidence="6">
    <location>
        <begin position="173"/>
        <end position="194"/>
    </location>
</feature>
<evidence type="ECO:0000256" key="6">
    <source>
        <dbReference type="SAM" id="Phobius"/>
    </source>
</evidence>
<evidence type="ECO:0000256" key="1">
    <source>
        <dbReference type="ARBA" id="ARBA00004141"/>
    </source>
</evidence>
<dbReference type="GeneID" id="20527789"/>
<feature type="transmembrane region" description="Helical" evidence="6">
    <location>
        <begin position="6"/>
        <end position="24"/>
    </location>
</feature>
<organism evidence="7">
    <name type="scientific">Fonticula alba</name>
    <name type="common">Slime mold</name>
    <dbReference type="NCBI Taxonomy" id="691883"/>
    <lineage>
        <taxon>Eukaryota</taxon>
        <taxon>Rotosphaerida</taxon>
        <taxon>Fonticulaceae</taxon>
        <taxon>Fonticula</taxon>
    </lineage>
</organism>